<feature type="domain" description="TonB-dependent receptor-like beta-barrel" evidence="15">
    <location>
        <begin position="293"/>
        <end position="773"/>
    </location>
</feature>
<dbReference type="InterPro" id="IPR037066">
    <property type="entry name" value="Plug_dom_sf"/>
</dbReference>
<dbReference type="RefSeq" id="WP_129049812.1">
    <property type="nucleotide sequence ID" value="NZ_SDHX01000002.1"/>
</dbReference>
<organism evidence="17 18">
    <name type="scientific">Oleiharenicola lentus</name>
    <dbReference type="NCBI Taxonomy" id="2508720"/>
    <lineage>
        <taxon>Bacteria</taxon>
        <taxon>Pseudomonadati</taxon>
        <taxon>Verrucomicrobiota</taxon>
        <taxon>Opitutia</taxon>
        <taxon>Opitutales</taxon>
        <taxon>Opitutaceae</taxon>
        <taxon>Oleiharenicola</taxon>
    </lineage>
</organism>
<evidence type="ECO:0000256" key="8">
    <source>
        <dbReference type="ARBA" id="ARBA00023065"/>
    </source>
</evidence>
<dbReference type="Gene3D" id="2.40.170.20">
    <property type="entry name" value="TonB-dependent receptor, beta-barrel domain"/>
    <property type="match status" value="1"/>
</dbReference>
<dbReference type="GO" id="GO:0015344">
    <property type="term" value="F:siderophore uptake transmembrane transporter activity"/>
    <property type="evidence" value="ECO:0007669"/>
    <property type="project" value="TreeGrafter"/>
</dbReference>
<keyword evidence="5 12" id="KW-0812">Transmembrane</keyword>
<feature type="domain" description="TonB-dependent receptor plug" evidence="16">
    <location>
        <begin position="72"/>
        <end position="163"/>
    </location>
</feature>
<proteinExistence type="inferred from homology"/>
<dbReference type="InterPro" id="IPR012910">
    <property type="entry name" value="Plug_dom"/>
</dbReference>
<evidence type="ECO:0000256" key="10">
    <source>
        <dbReference type="ARBA" id="ARBA00023136"/>
    </source>
</evidence>
<keyword evidence="18" id="KW-1185">Reference proteome</keyword>
<dbReference type="PANTHER" id="PTHR32552">
    <property type="entry name" value="FERRICHROME IRON RECEPTOR-RELATED"/>
    <property type="match status" value="1"/>
</dbReference>
<evidence type="ECO:0000256" key="13">
    <source>
        <dbReference type="RuleBase" id="RU003357"/>
    </source>
</evidence>
<feature type="chain" id="PRO_5020324136" evidence="14">
    <location>
        <begin position="19"/>
        <end position="800"/>
    </location>
</feature>
<dbReference type="Pfam" id="PF07715">
    <property type="entry name" value="Plug"/>
    <property type="match status" value="1"/>
</dbReference>
<dbReference type="InterPro" id="IPR039426">
    <property type="entry name" value="TonB-dep_rcpt-like"/>
</dbReference>
<keyword evidence="4" id="KW-0410">Iron transport</keyword>
<evidence type="ECO:0000256" key="2">
    <source>
        <dbReference type="ARBA" id="ARBA00022448"/>
    </source>
</evidence>
<evidence type="ECO:0000256" key="9">
    <source>
        <dbReference type="ARBA" id="ARBA00023077"/>
    </source>
</evidence>
<dbReference type="AlphaFoldDB" id="A0A4Q1C5Q4"/>
<comment type="caution">
    <text evidence="17">The sequence shown here is derived from an EMBL/GenBank/DDBJ whole genome shotgun (WGS) entry which is preliminary data.</text>
</comment>
<gene>
    <name evidence="17" type="ORF">ESB00_19040</name>
</gene>
<sequence>MRTIALIRLLHASLLATAATGLFAQTAAESKSAAAPADSEILTLDSFVVTSSKAEGYRATNAITATGIGTKIADTPLAISVVTGELMQDAGQFEMREALNFVPGVLTNPRSESAVTIRGFGGLISYRNGQYRRQLMTTWNMDRIEVIKGPAAIFFGAVRPGGIVNNVTAKPEFSGNFTDVKVTAGTESHYQGEFFTNQVLSDKLAVRVGAGMIDAGGERPFDYKDEIYFGASAIWKPTANQQFSFDVETIDRQVFYNSAYPFRALANSKVYGVAGAIAAQAGINRQTTTADSTNRAYLTTLGFSGTVGAANFYPLYDMFAPYGYQTTLARDAWQVQRSETVDLDYLLKINENLVWQTSLNYGFDNTSGLQPSDGDVRPYADGSLRFRTESFINVRDSYNVDNKLTWRFDLGKTKHTVQFGQEYQRVIFTRPGFYNDASATVKTYNDSPGNSTKTGVPNQYVTYYFPGGSTPASVESVFAASGQTFSITRKRTENNAGYFIVDQAQFFDDRLYVLAGARYNKFTGKITYDKPVSNSSQSAANGGLATFDVIGAKGAWTPQYGALFKVTPALALFTTYSESIEPNFQLDADGVPSLPVESQSLDFGLKADLLAGRLTSTIAYYDIERDNLAYRDTARELAAGRSPYYIFGNAEASKGLEFELNWTPTDNYSLIFGWANSIEAETTKSNNATFIGRRFGGIPENTYNVWNRYSFTDGPLAGLTLAGGVRHNDGTNLSQDPNNIVQIPAFTVFDVMASYKFKAGDRTYKAQLNVKNLTDKLYREGSDGYFGQKRTIYLSLSTRF</sequence>
<name>A0A4Q1C5Q4_9BACT</name>
<evidence type="ECO:0000259" key="15">
    <source>
        <dbReference type="Pfam" id="PF00593"/>
    </source>
</evidence>
<dbReference type="Gene3D" id="2.170.130.10">
    <property type="entry name" value="TonB-dependent receptor, plug domain"/>
    <property type="match status" value="1"/>
</dbReference>
<reference evidence="17 18" key="1">
    <citation type="submission" date="2019-01" db="EMBL/GenBank/DDBJ databases">
        <title>Lacunisphaera sp. strain TWA-58.</title>
        <authorList>
            <person name="Chen W.-M."/>
        </authorList>
    </citation>
    <scope>NUCLEOTIDE SEQUENCE [LARGE SCALE GENOMIC DNA]</scope>
    <source>
        <strain evidence="17 18">TWA-58</strain>
    </source>
</reference>
<dbReference type="EMBL" id="SDHX01000002">
    <property type="protein sequence ID" value="RXK53782.1"/>
    <property type="molecule type" value="Genomic_DNA"/>
</dbReference>
<evidence type="ECO:0000256" key="14">
    <source>
        <dbReference type="SAM" id="SignalP"/>
    </source>
</evidence>
<evidence type="ECO:0000256" key="1">
    <source>
        <dbReference type="ARBA" id="ARBA00004571"/>
    </source>
</evidence>
<dbReference type="PANTHER" id="PTHR32552:SF68">
    <property type="entry name" value="FERRICHROME OUTER MEMBRANE TRANSPORTER_PHAGE RECEPTOR"/>
    <property type="match status" value="1"/>
</dbReference>
<evidence type="ECO:0000313" key="18">
    <source>
        <dbReference type="Proteomes" id="UP000290218"/>
    </source>
</evidence>
<keyword evidence="6 14" id="KW-0732">Signal</keyword>
<dbReference type="GO" id="GO:0009279">
    <property type="term" value="C:cell outer membrane"/>
    <property type="evidence" value="ECO:0007669"/>
    <property type="project" value="UniProtKB-SubCell"/>
</dbReference>
<dbReference type="Proteomes" id="UP000290218">
    <property type="component" value="Unassembled WGS sequence"/>
</dbReference>
<evidence type="ECO:0000256" key="3">
    <source>
        <dbReference type="ARBA" id="ARBA00022452"/>
    </source>
</evidence>
<dbReference type="SUPFAM" id="SSF56935">
    <property type="entry name" value="Porins"/>
    <property type="match status" value="1"/>
</dbReference>
<accession>A0A4Q1C5Q4</accession>
<dbReference type="InterPro" id="IPR000531">
    <property type="entry name" value="Beta-barrel_TonB"/>
</dbReference>
<keyword evidence="11 12" id="KW-0998">Cell outer membrane</keyword>
<evidence type="ECO:0000256" key="5">
    <source>
        <dbReference type="ARBA" id="ARBA00022692"/>
    </source>
</evidence>
<evidence type="ECO:0000256" key="4">
    <source>
        <dbReference type="ARBA" id="ARBA00022496"/>
    </source>
</evidence>
<dbReference type="InterPro" id="IPR036942">
    <property type="entry name" value="Beta-barrel_TonB_sf"/>
</dbReference>
<dbReference type="PROSITE" id="PS52016">
    <property type="entry name" value="TONB_DEPENDENT_REC_3"/>
    <property type="match status" value="1"/>
</dbReference>
<dbReference type="OrthoDB" id="174349at2"/>
<keyword evidence="2 12" id="KW-0813">Transport</keyword>
<comment type="subcellular location">
    <subcellularLocation>
        <location evidence="1 12">Cell outer membrane</location>
        <topology evidence="1 12">Multi-pass membrane protein</topology>
    </subcellularLocation>
</comment>
<evidence type="ECO:0000313" key="17">
    <source>
        <dbReference type="EMBL" id="RXK53782.1"/>
    </source>
</evidence>
<protein>
    <submittedName>
        <fullName evidence="17">TonB-dependent receptor</fullName>
    </submittedName>
</protein>
<evidence type="ECO:0000259" key="16">
    <source>
        <dbReference type="Pfam" id="PF07715"/>
    </source>
</evidence>
<keyword evidence="9 13" id="KW-0798">TonB box</keyword>
<evidence type="ECO:0000256" key="11">
    <source>
        <dbReference type="ARBA" id="ARBA00023237"/>
    </source>
</evidence>
<dbReference type="Pfam" id="PF00593">
    <property type="entry name" value="TonB_dep_Rec_b-barrel"/>
    <property type="match status" value="1"/>
</dbReference>
<feature type="signal peptide" evidence="14">
    <location>
        <begin position="1"/>
        <end position="18"/>
    </location>
</feature>
<evidence type="ECO:0000256" key="12">
    <source>
        <dbReference type="PROSITE-ProRule" id="PRU01360"/>
    </source>
</evidence>
<keyword evidence="10 12" id="KW-0472">Membrane</keyword>
<keyword evidence="7" id="KW-0408">Iron</keyword>
<comment type="similarity">
    <text evidence="12 13">Belongs to the TonB-dependent receptor family.</text>
</comment>
<keyword evidence="3 12" id="KW-1134">Transmembrane beta strand</keyword>
<keyword evidence="17" id="KW-0675">Receptor</keyword>
<evidence type="ECO:0000256" key="6">
    <source>
        <dbReference type="ARBA" id="ARBA00022729"/>
    </source>
</evidence>
<evidence type="ECO:0000256" key="7">
    <source>
        <dbReference type="ARBA" id="ARBA00023004"/>
    </source>
</evidence>
<keyword evidence="8" id="KW-0406">Ion transport</keyword>